<dbReference type="EMBL" id="BTGU01000003">
    <property type="protein sequence ID" value="GMN32682.1"/>
    <property type="molecule type" value="Genomic_DNA"/>
</dbReference>
<evidence type="ECO:0000313" key="2">
    <source>
        <dbReference type="Proteomes" id="UP001187192"/>
    </source>
</evidence>
<organism evidence="1 2">
    <name type="scientific">Ficus carica</name>
    <name type="common">Common fig</name>
    <dbReference type="NCBI Taxonomy" id="3494"/>
    <lineage>
        <taxon>Eukaryota</taxon>
        <taxon>Viridiplantae</taxon>
        <taxon>Streptophyta</taxon>
        <taxon>Embryophyta</taxon>
        <taxon>Tracheophyta</taxon>
        <taxon>Spermatophyta</taxon>
        <taxon>Magnoliopsida</taxon>
        <taxon>eudicotyledons</taxon>
        <taxon>Gunneridae</taxon>
        <taxon>Pentapetalae</taxon>
        <taxon>rosids</taxon>
        <taxon>fabids</taxon>
        <taxon>Rosales</taxon>
        <taxon>Moraceae</taxon>
        <taxon>Ficeae</taxon>
        <taxon>Ficus</taxon>
    </lineage>
</organism>
<keyword evidence="2" id="KW-1185">Reference proteome</keyword>
<protein>
    <submittedName>
        <fullName evidence="1">Uncharacterized protein</fullName>
    </submittedName>
</protein>
<accession>A0AA88CWL6</accession>
<comment type="caution">
    <text evidence="1">The sequence shown here is derived from an EMBL/GenBank/DDBJ whole genome shotgun (WGS) entry which is preliminary data.</text>
</comment>
<dbReference type="Proteomes" id="UP001187192">
    <property type="component" value="Unassembled WGS sequence"/>
</dbReference>
<evidence type="ECO:0000313" key="1">
    <source>
        <dbReference type="EMBL" id="GMN32682.1"/>
    </source>
</evidence>
<proteinExistence type="predicted"/>
<sequence>MGTKYANLRGHDEFKNKIEQLETVQHLVALKNGTITNKEQDHELHVQLPNGQKPVSLSALEDGQITPNSVLDSPIFLSGSTTGSFSGGGENNICTTALVSFTAATECVKKKIKGVPQRSP</sequence>
<dbReference type="AlphaFoldDB" id="A0AA88CWL6"/>
<gene>
    <name evidence="1" type="ORF">TIFTF001_003788</name>
</gene>
<name>A0AA88CWL6_FICCA</name>
<dbReference type="Gramene" id="FCD_00006682-RA">
    <property type="protein sequence ID" value="FCD_00006682-RA:cds"/>
    <property type="gene ID" value="FCD_00006682"/>
</dbReference>
<reference evidence="1" key="1">
    <citation type="submission" date="2023-07" db="EMBL/GenBank/DDBJ databases">
        <title>draft genome sequence of fig (Ficus carica).</title>
        <authorList>
            <person name="Takahashi T."/>
            <person name="Nishimura K."/>
        </authorList>
    </citation>
    <scope>NUCLEOTIDE SEQUENCE</scope>
</reference>